<reference evidence="2 3" key="1">
    <citation type="submission" date="2024-08" db="EMBL/GenBank/DDBJ databases">
        <title>Insights into the chromosomal genome structure of Flemingia macrophylla.</title>
        <authorList>
            <person name="Ding Y."/>
            <person name="Zhao Y."/>
            <person name="Bi W."/>
            <person name="Wu M."/>
            <person name="Zhao G."/>
            <person name="Gong Y."/>
            <person name="Li W."/>
            <person name="Zhang P."/>
        </authorList>
    </citation>
    <scope>NUCLEOTIDE SEQUENCE [LARGE SCALE GENOMIC DNA]</scope>
    <source>
        <strain evidence="2">DYQJB</strain>
        <tissue evidence="2">Leaf</tissue>
    </source>
</reference>
<dbReference type="EMBL" id="JBGMDY010000009">
    <property type="protein sequence ID" value="KAL2322071.1"/>
    <property type="molecule type" value="Genomic_DNA"/>
</dbReference>
<comment type="caution">
    <text evidence="2">The sequence shown here is derived from an EMBL/GenBank/DDBJ whole genome shotgun (WGS) entry which is preliminary data.</text>
</comment>
<proteinExistence type="predicted"/>
<evidence type="ECO:0000313" key="3">
    <source>
        <dbReference type="Proteomes" id="UP001603857"/>
    </source>
</evidence>
<protein>
    <submittedName>
        <fullName evidence="2">Uncharacterized protein</fullName>
    </submittedName>
</protein>
<sequence>MSLDEPAQEEQHQQQDPEEEVEDEDEEDDLQKPETLEEDQPHTLEAANHDAEANDAEEEEENEDPNLGFQEIMDVPLPLDKLALDLIHNKPLQWKQNLICDLTEFISTAVIQQQEKAFVYFHRKAMDDKIKLKQEQEEFKAKLKSMRDAALWRRSQGEFPNVEDWSLLLGEGISMEGDEELLAQTEVKVEPKRDEWMTTLPLERKVSPVNHLILFQLV</sequence>
<organism evidence="2 3">
    <name type="scientific">Flemingia macrophylla</name>
    <dbReference type="NCBI Taxonomy" id="520843"/>
    <lineage>
        <taxon>Eukaryota</taxon>
        <taxon>Viridiplantae</taxon>
        <taxon>Streptophyta</taxon>
        <taxon>Embryophyta</taxon>
        <taxon>Tracheophyta</taxon>
        <taxon>Spermatophyta</taxon>
        <taxon>Magnoliopsida</taxon>
        <taxon>eudicotyledons</taxon>
        <taxon>Gunneridae</taxon>
        <taxon>Pentapetalae</taxon>
        <taxon>rosids</taxon>
        <taxon>fabids</taxon>
        <taxon>Fabales</taxon>
        <taxon>Fabaceae</taxon>
        <taxon>Papilionoideae</taxon>
        <taxon>50 kb inversion clade</taxon>
        <taxon>NPAAA clade</taxon>
        <taxon>indigoferoid/millettioid clade</taxon>
        <taxon>Phaseoleae</taxon>
        <taxon>Flemingia</taxon>
    </lineage>
</organism>
<feature type="region of interest" description="Disordered" evidence="1">
    <location>
        <begin position="1"/>
        <end position="67"/>
    </location>
</feature>
<dbReference type="AlphaFoldDB" id="A0ABD1LF21"/>
<dbReference type="PANTHER" id="PTHR47422">
    <property type="entry name" value="DNAJ HEAT SHOCK N-TERMINAL DOMAIN-CONTAINING PROTEIN"/>
    <property type="match status" value="1"/>
</dbReference>
<evidence type="ECO:0000256" key="1">
    <source>
        <dbReference type="SAM" id="MobiDB-lite"/>
    </source>
</evidence>
<name>A0ABD1LF21_9FABA</name>
<evidence type="ECO:0000313" key="2">
    <source>
        <dbReference type="EMBL" id="KAL2322071.1"/>
    </source>
</evidence>
<dbReference type="PANTHER" id="PTHR47422:SF1">
    <property type="entry name" value="DNAJ HEAT SHOCK N-TERMINAL DOMAIN-CONTAINING PROTEIN"/>
    <property type="match status" value="1"/>
</dbReference>
<gene>
    <name evidence="2" type="ORF">Fmac_026450</name>
</gene>
<feature type="compositionally biased region" description="Basic and acidic residues" evidence="1">
    <location>
        <begin position="30"/>
        <end position="52"/>
    </location>
</feature>
<feature type="compositionally biased region" description="Acidic residues" evidence="1">
    <location>
        <begin position="16"/>
        <end position="29"/>
    </location>
</feature>
<feature type="compositionally biased region" description="Acidic residues" evidence="1">
    <location>
        <begin position="53"/>
        <end position="64"/>
    </location>
</feature>
<accession>A0ABD1LF21</accession>
<keyword evidence="3" id="KW-1185">Reference proteome</keyword>
<dbReference type="Proteomes" id="UP001603857">
    <property type="component" value="Unassembled WGS sequence"/>
</dbReference>